<comment type="caution">
    <text evidence="1">The sequence shown here is derived from an EMBL/GenBank/DDBJ whole genome shotgun (WGS) entry which is preliminary data.</text>
</comment>
<evidence type="ECO:0000313" key="1">
    <source>
        <dbReference type="EMBL" id="MFD2599863.1"/>
    </source>
</evidence>
<reference evidence="2" key="1">
    <citation type="journal article" date="2019" name="Int. J. Syst. Evol. Microbiol.">
        <title>The Global Catalogue of Microorganisms (GCM) 10K type strain sequencing project: providing services to taxonomists for standard genome sequencing and annotation.</title>
        <authorList>
            <consortium name="The Broad Institute Genomics Platform"/>
            <consortium name="The Broad Institute Genome Sequencing Center for Infectious Disease"/>
            <person name="Wu L."/>
            <person name="Ma J."/>
        </authorList>
    </citation>
    <scope>NUCLEOTIDE SEQUENCE [LARGE SCALE GENOMIC DNA]</scope>
    <source>
        <strain evidence="2">KCTC 42248</strain>
    </source>
</reference>
<accession>A0ABW5NMJ6</accession>
<dbReference type="Proteomes" id="UP001597393">
    <property type="component" value="Unassembled WGS sequence"/>
</dbReference>
<organism evidence="1 2">
    <name type="scientific">Sphingobacterium corticis</name>
    <dbReference type="NCBI Taxonomy" id="1812823"/>
    <lineage>
        <taxon>Bacteria</taxon>
        <taxon>Pseudomonadati</taxon>
        <taxon>Bacteroidota</taxon>
        <taxon>Sphingobacteriia</taxon>
        <taxon>Sphingobacteriales</taxon>
        <taxon>Sphingobacteriaceae</taxon>
        <taxon>Sphingobacterium</taxon>
    </lineage>
</organism>
<proteinExistence type="predicted"/>
<keyword evidence="2" id="KW-1185">Reference proteome</keyword>
<dbReference type="EMBL" id="JBHUMA010000006">
    <property type="protein sequence ID" value="MFD2599863.1"/>
    <property type="molecule type" value="Genomic_DNA"/>
</dbReference>
<evidence type="ECO:0000313" key="2">
    <source>
        <dbReference type="Proteomes" id="UP001597393"/>
    </source>
</evidence>
<dbReference type="RefSeq" id="WP_380869987.1">
    <property type="nucleotide sequence ID" value="NZ_JBHUMA010000006.1"/>
</dbReference>
<name>A0ABW5NMJ6_9SPHI</name>
<protein>
    <submittedName>
        <fullName evidence="1">Uncharacterized protein</fullName>
    </submittedName>
</protein>
<gene>
    <name evidence="1" type="ORF">ACFSQ3_12970</name>
</gene>
<sequence length="173" mass="19699">MSQKADFLGVNFGSSQSEIISAMKSMGHRKYAKNTLGVAYKNILFADKPSEIQFYIQDNSMNKGTSTVYGLGDDFINYFTGLRNSLMEKYGVPGQYLGLVDLIPSKTDYKLKDDRIPLHWMDPKEYILFWEQEGLRISLSYNGSKTVCITYTKLKSNILNPIKTDYIIDTSNL</sequence>